<evidence type="ECO:0000259" key="2">
    <source>
        <dbReference type="Pfam" id="PF13304"/>
    </source>
</evidence>
<name>A0A284VKG7_9EURY</name>
<keyword evidence="4" id="KW-1185">Reference proteome</keyword>
<feature type="compositionally biased region" description="Basic and acidic residues" evidence="1">
    <location>
        <begin position="279"/>
        <end position="292"/>
    </location>
</feature>
<evidence type="ECO:0000256" key="1">
    <source>
        <dbReference type="SAM" id="MobiDB-lite"/>
    </source>
</evidence>
<dbReference type="InterPro" id="IPR027417">
    <property type="entry name" value="P-loop_NTPase"/>
</dbReference>
<dbReference type="GO" id="GO:0005524">
    <property type="term" value="F:ATP binding"/>
    <property type="evidence" value="ECO:0007669"/>
    <property type="project" value="InterPro"/>
</dbReference>
<accession>A0A284VKG7</accession>
<dbReference type="Proteomes" id="UP000218615">
    <property type="component" value="Unassembled WGS sequence"/>
</dbReference>
<evidence type="ECO:0000313" key="4">
    <source>
        <dbReference type="Proteomes" id="UP000218615"/>
    </source>
</evidence>
<proteinExistence type="predicted"/>
<dbReference type="InterPro" id="IPR003959">
    <property type="entry name" value="ATPase_AAA_core"/>
</dbReference>
<dbReference type="GO" id="GO:0016887">
    <property type="term" value="F:ATP hydrolysis activity"/>
    <property type="evidence" value="ECO:0007669"/>
    <property type="project" value="InterPro"/>
</dbReference>
<dbReference type="Gene3D" id="3.40.50.300">
    <property type="entry name" value="P-loop containing nucleotide triphosphate hydrolases"/>
    <property type="match status" value="1"/>
</dbReference>
<dbReference type="SUPFAM" id="SSF52540">
    <property type="entry name" value="P-loop containing nucleoside triphosphate hydrolases"/>
    <property type="match status" value="1"/>
</dbReference>
<reference evidence="4" key="1">
    <citation type="submission" date="2017-06" db="EMBL/GenBank/DDBJ databases">
        <authorList>
            <person name="Cremers G."/>
        </authorList>
    </citation>
    <scope>NUCLEOTIDE SEQUENCE [LARGE SCALE GENOMIC DNA]</scope>
</reference>
<organism evidence="3 4">
    <name type="scientific">Candidatus Methanoperedens nitratireducens</name>
    <dbReference type="NCBI Taxonomy" id="1392998"/>
    <lineage>
        <taxon>Archaea</taxon>
        <taxon>Methanobacteriati</taxon>
        <taxon>Methanobacteriota</taxon>
        <taxon>Stenosarchaea group</taxon>
        <taxon>Methanomicrobia</taxon>
        <taxon>Methanosarcinales</taxon>
        <taxon>ANME-2 cluster</taxon>
        <taxon>Candidatus Methanoperedentaceae</taxon>
        <taxon>Candidatus Methanoperedens</taxon>
    </lineage>
</organism>
<feature type="domain" description="ATPase AAA-type core" evidence="2">
    <location>
        <begin position="119"/>
        <end position="204"/>
    </location>
</feature>
<dbReference type="Pfam" id="PF13304">
    <property type="entry name" value="AAA_21"/>
    <property type="match status" value="1"/>
</dbReference>
<dbReference type="PANTHER" id="PTHR40396">
    <property type="entry name" value="ATPASE-LIKE PROTEIN"/>
    <property type="match status" value="1"/>
</dbReference>
<feature type="region of interest" description="Disordered" evidence="1">
    <location>
        <begin position="273"/>
        <end position="292"/>
    </location>
</feature>
<dbReference type="RefSeq" id="WP_394336527.1">
    <property type="nucleotide sequence ID" value="NZ_FZMP01000041.1"/>
</dbReference>
<evidence type="ECO:0000313" key="3">
    <source>
        <dbReference type="EMBL" id="SNQ59786.1"/>
    </source>
</evidence>
<dbReference type="EMBL" id="FZMP01000041">
    <property type="protein sequence ID" value="SNQ59786.1"/>
    <property type="molecule type" value="Genomic_DNA"/>
</dbReference>
<dbReference type="PANTHER" id="PTHR40396:SF1">
    <property type="entry name" value="ATPASE AAA-TYPE CORE DOMAIN-CONTAINING PROTEIN"/>
    <property type="match status" value="1"/>
</dbReference>
<dbReference type="AlphaFoldDB" id="A0A284VKG7"/>
<sequence>MNYKKTSEAFDWFKDNLKVITTADLITSTKFTIELLNKDNNLKEYVLKALIEADLGIDNFSASLEKVSADDGTIDSSKSNILAAVFRQLASEDKDGSNIFISDGKGNLMKLDVRTIHTVFKGKGNELKVPFRFDEESDGTQKMFALIGSWIDALSNGHTIVVDELDTKLHHLLNVFLIKLFHDPTQNKNNAQLIFTTHNTNLLDLDLFRRDQIWFTEKNPNTGSTDLYSLLEFSPRKDKNIQKGYLAGRYGAIPFINDERIFVEPKDKLKWADMGSDTGEGKRELEDLTRFS</sequence>
<protein>
    <submittedName>
        <fullName evidence="3">Putative ATPase</fullName>
    </submittedName>
</protein>
<gene>
    <name evidence="3" type="ORF">MNV_1350002</name>
</gene>